<organism evidence="1 2">
    <name type="scientific">Dictyobacter alpinus</name>
    <dbReference type="NCBI Taxonomy" id="2014873"/>
    <lineage>
        <taxon>Bacteria</taxon>
        <taxon>Bacillati</taxon>
        <taxon>Chloroflexota</taxon>
        <taxon>Ktedonobacteria</taxon>
        <taxon>Ktedonobacterales</taxon>
        <taxon>Dictyobacteraceae</taxon>
        <taxon>Dictyobacter</taxon>
    </lineage>
</organism>
<evidence type="ECO:0000313" key="2">
    <source>
        <dbReference type="Proteomes" id="UP000287171"/>
    </source>
</evidence>
<reference evidence="2" key="1">
    <citation type="submission" date="2018-12" db="EMBL/GenBank/DDBJ databases">
        <title>Tengunoibacter tsumagoiensis gen. nov., sp. nov., Dictyobacter kobayashii sp. nov., D. alpinus sp. nov., and D. joshuensis sp. nov. and description of Dictyobacteraceae fam. nov. within the order Ktedonobacterales isolated from Tengu-no-mugimeshi.</title>
        <authorList>
            <person name="Wang C.M."/>
            <person name="Zheng Y."/>
            <person name="Sakai Y."/>
            <person name="Toyoda A."/>
            <person name="Minakuchi Y."/>
            <person name="Abe K."/>
            <person name="Yokota A."/>
            <person name="Yabe S."/>
        </authorList>
    </citation>
    <scope>NUCLEOTIDE SEQUENCE [LARGE SCALE GENOMIC DNA]</scope>
    <source>
        <strain evidence="2">Uno16</strain>
    </source>
</reference>
<protein>
    <submittedName>
        <fullName evidence="1">Uncharacterized protein</fullName>
    </submittedName>
</protein>
<gene>
    <name evidence="1" type="ORF">KDA_52900</name>
</gene>
<dbReference type="AlphaFoldDB" id="A0A402BES6"/>
<comment type="caution">
    <text evidence="1">The sequence shown here is derived from an EMBL/GenBank/DDBJ whole genome shotgun (WGS) entry which is preliminary data.</text>
</comment>
<sequence>MIYTPYQSITILKPEHGVETSLSQHVLDGNVTPIENRSKGINKL</sequence>
<name>A0A402BES6_9CHLR</name>
<keyword evidence="2" id="KW-1185">Reference proteome</keyword>
<evidence type="ECO:0000313" key="1">
    <source>
        <dbReference type="EMBL" id="GCE29806.1"/>
    </source>
</evidence>
<accession>A0A402BES6</accession>
<dbReference type="Proteomes" id="UP000287171">
    <property type="component" value="Unassembled WGS sequence"/>
</dbReference>
<dbReference type="EMBL" id="BIFT01000002">
    <property type="protein sequence ID" value="GCE29806.1"/>
    <property type="molecule type" value="Genomic_DNA"/>
</dbReference>
<proteinExistence type="predicted"/>